<organism evidence="3 4">
    <name type="scientific">Rhodonellum ikkaensis</name>
    <dbReference type="NCBI Taxonomy" id="336829"/>
    <lineage>
        <taxon>Bacteria</taxon>
        <taxon>Pseudomonadati</taxon>
        <taxon>Bacteroidota</taxon>
        <taxon>Cytophagia</taxon>
        <taxon>Cytophagales</taxon>
        <taxon>Cytophagaceae</taxon>
        <taxon>Rhodonellum</taxon>
    </lineage>
</organism>
<name>A0A1H3SZ13_9BACT</name>
<keyword evidence="1" id="KW-0479">Metal-binding</keyword>
<dbReference type="InterPro" id="IPR017969">
    <property type="entry name" value="Heavy-metal-associated_CS"/>
</dbReference>
<gene>
    <name evidence="3" type="ORF">SAMN05444412_11478</name>
</gene>
<dbReference type="SUPFAM" id="SSF55008">
    <property type="entry name" value="HMA, heavy metal-associated domain"/>
    <property type="match status" value="1"/>
</dbReference>
<dbReference type="EMBL" id="FNQC01000014">
    <property type="protein sequence ID" value="SDZ43266.1"/>
    <property type="molecule type" value="Genomic_DNA"/>
</dbReference>
<evidence type="ECO:0000313" key="4">
    <source>
        <dbReference type="Proteomes" id="UP000199663"/>
    </source>
</evidence>
<comment type="caution">
    <text evidence="3">The sequence shown here is derived from an EMBL/GenBank/DDBJ whole genome shotgun (WGS) entry which is preliminary data.</text>
</comment>
<proteinExistence type="predicted"/>
<dbReference type="Gene3D" id="3.30.70.100">
    <property type="match status" value="1"/>
</dbReference>
<dbReference type="PROSITE" id="PS01047">
    <property type="entry name" value="HMA_1"/>
    <property type="match status" value="1"/>
</dbReference>
<dbReference type="Proteomes" id="UP000199663">
    <property type="component" value="Unassembled WGS sequence"/>
</dbReference>
<dbReference type="InterPro" id="IPR006121">
    <property type="entry name" value="HMA_dom"/>
</dbReference>
<sequence length="98" mass="10804">MLTFTNYAHLFQPSKNQKEVIVINALDIQTVLSDIKGMTCNGCASHVENDVNKLPGIVSINVSYEEATAKVGFNQIKVSLAQIKEVINHSGYKIRAIK</sequence>
<protein>
    <submittedName>
        <fullName evidence="3">Copper chaperone CopZ</fullName>
    </submittedName>
</protein>
<dbReference type="InterPro" id="IPR036163">
    <property type="entry name" value="HMA_dom_sf"/>
</dbReference>
<evidence type="ECO:0000256" key="1">
    <source>
        <dbReference type="ARBA" id="ARBA00022723"/>
    </source>
</evidence>
<reference evidence="3 4" key="1">
    <citation type="submission" date="2016-10" db="EMBL/GenBank/DDBJ databases">
        <authorList>
            <person name="Varghese N."/>
            <person name="Submissions S."/>
        </authorList>
    </citation>
    <scope>NUCLEOTIDE SEQUENCE [LARGE SCALE GENOMIC DNA]</scope>
    <source>
        <strain evidence="3 4">DSM 17997</strain>
    </source>
</reference>
<evidence type="ECO:0000313" key="3">
    <source>
        <dbReference type="EMBL" id="SDZ43266.1"/>
    </source>
</evidence>
<dbReference type="Pfam" id="PF00403">
    <property type="entry name" value="HMA"/>
    <property type="match status" value="1"/>
</dbReference>
<evidence type="ECO:0000259" key="2">
    <source>
        <dbReference type="PROSITE" id="PS50846"/>
    </source>
</evidence>
<feature type="domain" description="HMA" evidence="2">
    <location>
        <begin position="29"/>
        <end position="95"/>
    </location>
</feature>
<dbReference type="CDD" id="cd00371">
    <property type="entry name" value="HMA"/>
    <property type="match status" value="1"/>
</dbReference>
<keyword evidence="4" id="KW-1185">Reference proteome</keyword>
<accession>A0A1H3SZ13</accession>
<dbReference type="PROSITE" id="PS50846">
    <property type="entry name" value="HMA_2"/>
    <property type="match status" value="1"/>
</dbReference>